<dbReference type="PANTHER" id="PTHR37680">
    <property type="entry name" value="C130050O18RIK PROTEIN"/>
    <property type="match status" value="1"/>
</dbReference>
<sequence length="331" mass="37346">MKVQGTSSTENLLVLEKIAANDITSRANYCYALFWSLGTATGLFLYYSFMKRCRQTKGNWTWRDTVLCNYCISEFYILLFSMSSLVHRPDYMHVTNINCAVLSFVFNLACICGEFLQVLMALIFACHKDHFPLQRFTRVQDRPIAAVGVTSLLSLLLCVVLAVLREQQPLHDYTDCQLDPFDAPYTYDVVKMTIGFIFPIFLKLVLLVVWILNDPSFLSSLKDNPVYPAVTTVTFACRLFYNIVLMDRAAMKPGKPSLWKEALMTVAEFVLFSGSSICLVLVLCLHGPCRATLKETAGHLQKCCSGIGGRDANRRVMATHIEFQQTAVTDN</sequence>
<dbReference type="Proteomes" id="UP000694397">
    <property type="component" value="Chromosome 20"/>
</dbReference>
<evidence type="ECO:0000313" key="2">
    <source>
        <dbReference type="Ensembl" id="ENSSFOP00015039454.1"/>
    </source>
</evidence>
<dbReference type="AlphaFoldDB" id="A0A8C9SW67"/>
<dbReference type="GeneTree" id="ENSGT00390000006068"/>
<reference evidence="2" key="2">
    <citation type="submission" date="2025-08" db="UniProtKB">
        <authorList>
            <consortium name="Ensembl"/>
        </authorList>
    </citation>
    <scope>IDENTIFICATION</scope>
</reference>
<reference evidence="2 3" key="1">
    <citation type="submission" date="2019-04" db="EMBL/GenBank/DDBJ databases">
        <authorList>
            <consortium name="Wellcome Sanger Institute Data Sharing"/>
        </authorList>
    </citation>
    <scope>NUCLEOTIDE SEQUENCE [LARGE SCALE GENOMIC DNA]</scope>
</reference>
<dbReference type="PANTHER" id="PTHR37680:SF1">
    <property type="entry name" value="C130050O18RIK PROTEIN"/>
    <property type="match status" value="1"/>
</dbReference>
<keyword evidence="1" id="KW-0472">Membrane</keyword>
<feature type="transmembrane region" description="Helical" evidence="1">
    <location>
        <begin position="225"/>
        <end position="244"/>
    </location>
</feature>
<dbReference type="Ensembl" id="ENSSFOT00015065068.1">
    <property type="protein sequence ID" value="ENSSFOP00015039454.1"/>
    <property type="gene ID" value="ENSSFOG00015028755.1"/>
</dbReference>
<dbReference type="RefSeq" id="XP_018590470.2">
    <property type="nucleotide sequence ID" value="XM_018734954.2"/>
</dbReference>
<keyword evidence="1" id="KW-0812">Transmembrane</keyword>
<proteinExistence type="predicted"/>
<feature type="transmembrane region" description="Helical" evidence="1">
    <location>
        <begin position="194"/>
        <end position="213"/>
    </location>
</feature>
<feature type="transmembrane region" description="Helical" evidence="1">
    <location>
        <begin position="144"/>
        <end position="164"/>
    </location>
</feature>
<name>A0A8C9SW67_SCLFO</name>
<reference evidence="2" key="3">
    <citation type="submission" date="2025-09" db="UniProtKB">
        <authorList>
            <consortium name="Ensembl"/>
        </authorList>
    </citation>
    <scope>IDENTIFICATION</scope>
</reference>
<dbReference type="Gene3D" id="1.20.1070.10">
    <property type="entry name" value="Rhodopsin 7-helix transmembrane proteins"/>
    <property type="match status" value="1"/>
</dbReference>
<dbReference type="OrthoDB" id="9943240at2759"/>
<feature type="transmembrane region" description="Helical" evidence="1">
    <location>
        <begin position="31"/>
        <end position="49"/>
    </location>
</feature>
<keyword evidence="3" id="KW-1185">Reference proteome</keyword>
<dbReference type="GeneID" id="108923917"/>
<dbReference type="KEGG" id="sfm:108923917"/>
<protein>
    <submittedName>
        <fullName evidence="2">Uncharacterized LOC108923917</fullName>
    </submittedName>
</protein>
<gene>
    <name evidence="2" type="primary">LOC108923917</name>
</gene>
<feature type="transmembrane region" description="Helical" evidence="1">
    <location>
        <begin position="61"/>
        <end position="80"/>
    </location>
</feature>
<organism evidence="2 3">
    <name type="scientific">Scleropages formosus</name>
    <name type="common">Asian bonytongue</name>
    <name type="synonym">Osteoglossum formosum</name>
    <dbReference type="NCBI Taxonomy" id="113540"/>
    <lineage>
        <taxon>Eukaryota</taxon>
        <taxon>Metazoa</taxon>
        <taxon>Chordata</taxon>
        <taxon>Craniata</taxon>
        <taxon>Vertebrata</taxon>
        <taxon>Euteleostomi</taxon>
        <taxon>Actinopterygii</taxon>
        <taxon>Neopterygii</taxon>
        <taxon>Teleostei</taxon>
        <taxon>Osteoglossocephala</taxon>
        <taxon>Osteoglossomorpha</taxon>
        <taxon>Osteoglossiformes</taxon>
        <taxon>Osteoglossidae</taxon>
        <taxon>Scleropages</taxon>
    </lineage>
</organism>
<evidence type="ECO:0000256" key="1">
    <source>
        <dbReference type="SAM" id="Phobius"/>
    </source>
</evidence>
<feature type="transmembrane region" description="Helical" evidence="1">
    <location>
        <begin position="100"/>
        <end position="124"/>
    </location>
</feature>
<accession>A0A8C9SW67</accession>
<evidence type="ECO:0000313" key="3">
    <source>
        <dbReference type="Proteomes" id="UP000694397"/>
    </source>
</evidence>
<keyword evidence="1" id="KW-1133">Transmembrane helix</keyword>